<gene>
    <name evidence="1" type="ORF">NX778_17285</name>
</gene>
<dbReference type="EMBL" id="JANUGU010000006">
    <property type="protein sequence ID" value="MCS0659829.1"/>
    <property type="molecule type" value="Genomic_DNA"/>
</dbReference>
<dbReference type="Proteomes" id="UP001204621">
    <property type="component" value="Unassembled WGS sequence"/>
</dbReference>
<evidence type="ECO:0000313" key="1">
    <source>
        <dbReference type="EMBL" id="MCS0659829.1"/>
    </source>
</evidence>
<comment type="caution">
    <text evidence="1">The sequence shown here is derived from an EMBL/GenBank/DDBJ whole genome shotgun (WGS) entry which is preliminary data.</text>
</comment>
<reference evidence="1 2" key="1">
    <citation type="submission" date="2022-08" db="EMBL/GenBank/DDBJ databases">
        <title>Reclassification of Massilia species as members of the genera Telluria, Duganella, Pseudoduganella, Mokoshia gen. nov. and Zemynaea gen. nov. using orthogonal and non-orthogonal genome-based approaches.</title>
        <authorList>
            <person name="Bowman J.P."/>
        </authorList>
    </citation>
    <scope>NUCLEOTIDE SEQUENCE [LARGE SCALE GENOMIC DNA]</scope>
    <source>
        <strain evidence="1 2">JCM 31606</strain>
    </source>
</reference>
<proteinExistence type="predicted"/>
<keyword evidence="2" id="KW-1185">Reference proteome</keyword>
<organism evidence="1 2">
    <name type="scientific">Massilia terrae</name>
    <dbReference type="NCBI Taxonomy" id="1811224"/>
    <lineage>
        <taxon>Bacteria</taxon>
        <taxon>Pseudomonadati</taxon>
        <taxon>Pseudomonadota</taxon>
        <taxon>Betaproteobacteria</taxon>
        <taxon>Burkholderiales</taxon>
        <taxon>Oxalobacteraceae</taxon>
        <taxon>Telluria group</taxon>
        <taxon>Massilia</taxon>
    </lineage>
</organism>
<name>A0ABT2D0R4_9BURK</name>
<evidence type="ECO:0000313" key="2">
    <source>
        <dbReference type="Proteomes" id="UP001204621"/>
    </source>
</evidence>
<dbReference type="RefSeq" id="WP_258813023.1">
    <property type="nucleotide sequence ID" value="NZ_JANUGU010000006.1"/>
</dbReference>
<sequence length="175" mass="20067">MSNFYDVVYVNRDGRSAPVDPSATDNPYFGHSSLAKSVLMGDLGTIRWRTKDHGAKQLHFKSPAIAVIDPSSDLLIVVLGFGDTQFRRPSNAAAFRANSDLDHVITPPEVVEQVIEQLPGQAPRSVRYPVEAMTEVLLNDNRVLIGMDFRYEWIERRYYDPARQQWLERDQIYRR</sequence>
<accession>A0ABT2D0R4</accession>
<protein>
    <submittedName>
        <fullName evidence="1">Uncharacterized protein</fullName>
    </submittedName>
</protein>